<evidence type="ECO:0000259" key="1">
    <source>
        <dbReference type="Pfam" id="PF13340"/>
    </source>
</evidence>
<dbReference type="EMBL" id="AP014633">
    <property type="protein sequence ID" value="BAP56518.1"/>
    <property type="molecule type" value="Genomic_DNA"/>
</dbReference>
<evidence type="ECO:0000313" key="3">
    <source>
        <dbReference type="Proteomes" id="UP000031623"/>
    </source>
</evidence>
<keyword evidence="3" id="KW-1185">Reference proteome</keyword>
<name>A0A090AES2_9GAMM</name>
<gene>
    <name evidence="2" type="ORF">THII_2221</name>
</gene>
<sequence>MTYPSDLSDSEWRMITHHFEPKDKRGSSHKHDKKLIVNSILYVVKGGIFWRMLQKIFPLGNGL</sequence>
<dbReference type="Proteomes" id="UP000031623">
    <property type="component" value="Chromosome"/>
</dbReference>
<accession>A0A090AES2</accession>
<dbReference type="OrthoDB" id="1551210at2"/>
<dbReference type="Pfam" id="PF13340">
    <property type="entry name" value="DUF4096"/>
    <property type="match status" value="1"/>
</dbReference>
<feature type="domain" description="Insertion element IS402-like" evidence="1">
    <location>
        <begin position="7"/>
        <end position="58"/>
    </location>
</feature>
<dbReference type="KEGG" id="tig:THII_2221"/>
<dbReference type="InterPro" id="IPR025161">
    <property type="entry name" value="IS402-like_dom"/>
</dbReference>
<organism evidence="2 3">
    <name type="scientific">Thioploca ingrica</name>
    <dbReference type="NCBI Taxonomy" id="40754"/>
    <lineage>
        <taxon>Bacteria</taxon>
        <taxon>Pseudomonadati</taxon>
        <taxon>Pseudomonadota</taxon>
        <taxon>Gammaproteobacteria</taxon>
        <taxon>Thiotrichales</taxon>
        <taxon>Thiotrichaceae</taxon>
        <taxon>Thioploca</taxon>
    </lineage>
</organism>
<dbReference type="HOGENOM" id="CLU_2884526_0_0_6"/>
<protein>
    <submittedName>
        <fullName evidence="2">Transposase</fullName>
    </submittedName>
</protein>
<dbReference type="AlphaFoldDB" id="A0A090AES2"/>
<proteinExistence type="predicted"/>
<reference evidence="2" key="1">
    <citation type="journal article" date="2014" name="ISME J.">
        <title>Ecophysiology of Thioploca ingrica as revealed by the complete genome sequence supplemented with proteomic evidence.</title>
        <authorList>
            <person name="Kojima H."/>
            <person name="Ogura Y."/>
            <person name="Yamamoto N."/>
            <person name="Togashi T."/>
            <person name="Mori H."/>
            <person name="Watanabe T."/>
            <person name="Nemoto F."/>
            <person name="Kurokawa K."/>
            <person name="Hayashi T."/>
            <person name="Fukui M."/>
        </authorList>
    </citation>
    <scope>NUCLEOTIDE SEQUENCE [LARGE SCALE GENOMIC DNA]</scope>
</reference>
<evidence type="ECO:0000313" key="2">
    <source>
        <dbReference type="EMBL" id="BAP56518.1"/>
    </source>
</evidence>